<keyword evidence="2" id="KW-1185">Reference proteome</keyword>
<organism evidence="1 2">
    <name type="scientific">Dreissena polymorpha</name>
    <name type="common">Zebra mussel</name>
    <name type="synonym">Mytilus polymorpha</name>
    <dbReference type="NCBI Taxonomy" id="45954"/>
    <lineage>
        <taxon>Eukaryota</taxon>
        <taxon>Metazoa</taxon>
        <taxon>Spiralia</taxon>
        <taxon>Lophotrochozoa</taxon>
        <taxon>Mollusca</taxon>
        <taxon>Bivalvia</taxon>
        <taxon>Autobranchia</taxon>
        <taxon>Heteroconchia</taxon>
        <taxon>Euheterodonta</taxon>
        <taxon>Imparidentia</taxon>
        <taxon>Neoheterodontei</taxon>
        <taxon>Myida</taxon>
        <taxon>Dreissenoidea</taxon>
        <taxon>Dreissenidae</taxon>
        <taxon>Dreissena</taxon>
    </lineage>
</organism>
<dbReference type="InterPro" id="IPR027417">
    <property type="entry name" value="P-loop_NTPase"/>
</dbReference>
<evidence type="ECO:0000313" key="1">
    <source>
        <dbReference type="EMBL" id="KAH3832554.1"/>
    </source>
</evidence>
<reference evidence="1" key="1">
    <citation type="journal article" date="2019" name="bioRxiv">
        <title>The Genome of the Zebra Mussel, Dreissena polymorpha: A Resource for Invasive Species Research.</title>
        <authorList>
            <person name="McCartney M.A."/>
            <person name="Auch B."/>
            <person name="Kono T."/>
            <person name="Mallez S."/>
            <person name="Zhang Y."/>
            <person name="Obille A."/>
            <person name="Becker A."/>
            <person name="Abrahante J.E."/>
            <person name="Garbe J."/>
            <person name="Badalamenti J.P."/>
            <person name="Herman A."/>
            <person name="Mangelson H."/>
            <person name="Liachko I."/>
            <person name="Sullivan S."/>
            <person name="Sone E.D."/>
            <person name="Koren S."/>
            <person name="Silverstein K.A.T."/>
            <person name="Beckman K.B."/>
            <person name="Gohl D.M."/>
        </authorList>
    </citation>
    <scope>NUCLEOTIDE SEQUENCE</scope>
    <source>
        <strain evidence="1">Duluth1</strain>
        <tissue evidence="1">Whole animal</tissue>
    </source>
</reference>
<dbReference type="Gene3D" id="3.40.50.300">
    <property type="entry name" value="P-loop containing nucleotide triphosphate hydrolases"/>
    <property type="match status" value="1"/>
</dbReference>
<accession>A0A9D4K3Z5</accession>
<evidence type="ECO:0000313" key="2">
    <source>
        <dbReference type="Proteomes" id="UP000828390"/>
    </source>
</evidence>
<dbReference type="EMBL" id="JAIWYP010000004">
    <property type="protein sequence ID" value="KAH3832554.1"/>
    <property type="molecule type" value="Genomic_DNA"/>
</dbReference>
<protein>
    <submittedName>
        <fullName evidence="1">Uncharacterized protein</fullName>
    </submittedName>
</protein>
<dbReference type="AlphaFoldDB" id="A0A9D4K3Z5"/>
<comment type="caution">
    <text evidence="1">The sequence shown here is derived from an EMBL/GenBank/DDBJ whole genome shotgun (WGS) entry which is preliminary data.</text>
</comment>
<reference evidence="1" key="2">
    <citation type="submission" date="2020-11" db="EMBL/GenBank/DDBJ databases">
        <authorList>
            <person name="McCartney M.A."/>
            <person name="Auch B."/>
            <person name="Kono T."/>
            <person name="Mallez S."/>
            <person name="Becker A."/>
            <person name="Gohl D.M."/>
            <person name="Silverstein K.A.T."/>
            <person name="Koren S."/>
            <person name="Bechman K.B."/>
            <person name="Herman A."/>
            <person name="Abrahante J.E."/>
            <person name="Garbe J."/>
        </authorList>
    </citation>
    <scope>NUCLEOTIDE SEQUENCE</scope>
    <source>
        <strain evidence="1">Duluth1</strain>
        <tissue evidence="1">Whole animal</tissue>
    </source>
</reference>
<proteinExistence type="predicted"/>
<gene>
    <name evidence="1" type="ORF">DPMN_105845</name>
</gene>
<name>A0A9D4K3Z5_DREPO</name>
<sequence>MPMPELAIHLPQLNIRVSAECRCQKAGSTFAPARYSGLVPNVYVRDGSTFAPARAEEKKGLEDGMYTIIFFSPEILDNIDRGDEFRPAYNGIVELRGLFTNVPVLLLSATCTKTVRLT</sequence>
<dbReference type="Proteomes" id="UP000828390">
    <property type="component" value="Unassembled WGS sequence"/>
</dbReference>